<accession>A0A9P4H2W9</accession>
<dbReference type="OrthoDB" id="3801405at2759"/>
<organism evidence="2 3">
    <name type="scientific">Setomelanomma holmii</name>
    <dbReference type="NCBI Taxonomy" id="210430"/>
    <lineage>
        <taxon>Eukaryota</taxon>
        <taxon>Fungi</taxon>
        <taxon>Dikarya</taxon>
        <taxon>Ascomycota</taxon>
        <taxon>Pezizomycotina</taxon>
        <taxon>Dothideomycetes</taxon>
        <taxon>Pleosporomycetidae</taxon>
        <taxon>Pleosporales</taxon>
        <taxon>Pleosporineae</taxon>
        <taxon>Phaeosphaeriaceae</taxon>
        <taxon>Setomelanomma</taxon>
    </lineage>
</organism>
<evidence type="ECO:0000313" key="2">
    <source>
        <dbReference type="EMBL" id="KAF2026032.1"/>
    </source>
</evidence>
<keyword evidence="3" id="KW-1185">Reference proteome</keyword>
<dbReference type="AlphaFoldDB" id="A0A9P4H2W9"/>
<evidence type="ECO:0000256" key="1">
    <source>
        <dbReference type="SAM" id="Phobius"/>
    </source>
</evidence>
<sequence>MANRSVPTMESFGNITELNLALGSDWWFLALDGILPGSYRPNAAKSLPLCKDLNVNELRSQWRATAVQPTVTEGVATVEESQTKIATSTQMSSVVDYTKLRTLTTTDAKGSPTIQVVTETTRAAVVKVALASASDLTRADKIALGVGLGIGLPTVSLMIFGLCLQYRAFKRSKGEQ</sequence>
<evidence type="ECO:0000313" key="3">
    <source>
        <dbReference type="Proteomes" id="UP000799777"/>
    </source>
</evidence>
<gene>
    <name evidence="2" type="ORF">EK21DRAFT_116234</name>
</gene>
<proteinExistence type="predicted"/>
<comment type="caution">
    <text evidence="2">The sequence shown here is derived from an EMBL/GenBank/DDBJ whole genome shotgun (WGS) entry which is preliminary data.</text>
</comment>
<feature type="transmembrane region" description="Helical" evidence="1">
    <location>
        <begin position="142"/>
        <end position="164"/>
    </location>
</feature>
<keyword evidence="1" id="KW-1133">Transmembrane helix</keyword>
<reference evidence="2" key="1">
    <citation type="journal article" date="2020" name="Stud. Mycol.">
        <title>101 Dothideomycetes genomes: a test case for predicting lifestyles and emergence of pathogens.</title>
        <authorList>
            <person name="Haridas S."/>
            <person name="Albert R."/>
            <person name="Binder M."/>
            <person name="Bloem J."/>
            <person name="Labutti K."/>
            <person name="Salamov A."/>
            <person name="Andreopoulos B."/>
            <person name="Baker S."/>
            <person name="Barry K."/>
            <person name="Bills G."/>
            <person name="Bluhm B."/>
            <person name="Cannon C."/>
            <person name="Castanera R."/>
            <person name="Culley D."/>
            <person name="Daum C."/>
            <person name="Ezra D."/>
            <person name="Gonzalez J."/>
            <person name="Henrissat B."/>
            <person name="Kuo A."/>
            <person name="Liang C."/>
            <person name="Lipzen A."/>
            <person name="Lutzoni F."/>
            <person name="Magnuson J."/>
            <person name="Mondo S."/>
            <person name="Nolan M."/>
            <person name="Ohm R."/>
            <person name="Pangilinan J."/>
            <person name="Park H.-J."/>
            <person name="Ramirez L."/>
            <person name="Alfaro M."/>
            <person name="Sun H."/>
            <person name="Tritt A."/>
            <person name="Yoshinaga Y."/>
            <person name="Zwiers L.-H."/>
            <person name="Turgeon B."/>
            <person name="Goodwin S."/>
            <person name="Spatafora J."/>
            <person name="Crous P."/>
            <person name="Grigoriev I."/>
        </authorList>
    </citation>
    <scope>NUCLEOTIDE SEQUENCE</scope>
    <source>
        <strain evidence="2">CBS 110217</strain>
    </source>
</reference>
<dbReference type="EMBL" id="ML978251">
    <property type="protein sequence ID" value="KAF2026032.1"/>
    <property type="molecule type" value="Genomic_DNA"/>
</dbReference>
<name>A0A9P4H2W9_9PLEO</name>
<protein>
    <submittedName>
        <fullName evidence="2">Uncharacterized protein</fullName>
    </submittedName>
</protein>
<keyword evidence="1" id="KW-0812">Transmembrane</keyword>
<dbReference type="Proteomes" id="UP000799777">
    <property type="component" value="Unassembled WGS sequence"/>
</dbReference>
<keyword evidence="1" id="KW-0472">Membrane</keyword>